<dbReference type="InterPro" id="IPR033932">
    <property type="entry name" value="YtcJ-like"/>
</dbReference>
<evidence type="ECO:0000313" key="3">
    <source>
        <dbReference type="Proteomes" id="UP000652763"/>
    </source>
</evidence>
<name>A0ABR8YKK6_9MICC</name>
<dbReference type="SUPFAM" id="SSF51556">
    <property type="entry name" value="Metallo-dependent hydrolases"/>
    <property type="match status" value="1"/>
</dbReference>
<dbReference type="Gene3D" id="3.10.310.70">
    <property type="match status" value="1"/>
</dbReference>
<feature type="domain" description="Amidohydrolase 3" evidence="1">
    <location>
        <begin position="49"/>
        <end position="534"/>
    </location>
</feature>
<sequence length="554" mass="58544">MTTQLYTNARIFTSGARRWAEAMVVQDERILYVGDSVTAERLAADPERIDLGGRLVLPGFVDGHAHVIGTGEALGQVSLWGAESVEEIQQRIRKWDADHPGSARIMATGWAHGAIPGGVPDAGMLDAALPGKPVYALAYDFHSVWVNSAALAEMGITDSTENPLGGTIKRNSEGHATGYIDENAFYNIVLPFLDAQASGDDHLASIAAVQQAYRQSGVTTACDMGFNETDLQTFTQAQKDGTLTSRLIAYWRLNNTGVLEQNIAQVQRAAELAAEHRSAFLRVVGIKVVIDGTIDGCTAVLGAPYADGSNAEPVWSLAELAPVVAAADAAGLKVAMHAIGDEAVRIAISAVEHAVAVNGPRERRHRIEHLELVDRADVDRLAALGITASMQPVHADPAIGSNWRAKLDDGRVDRGFPWPWITEAGGCLAFGTDSPTSPHTPLPNMYVAATRASALDAAAGTNVPEFALPLAESIEHATRDSAWTCGAEHELGRLAAGLYADFIVLDTDVLAAEDPSVLLDTKVLRTVVGGRCVYEAGLGQDGGAAVANTAPTAD</sequence>
<dbReference type="Gene3D" id="3.20.20.140">
    <property type="entry name" value="Metal-dependent hydrolases"/>
    <property type="match status" value="1"/>
</dbReference>
<comment type="caution">
    <text evidence="2">The sequence shown here is derived from an EMBL/GenBank/DDBJ whole genome shotgun (WGS) entry which is preliminary data.</text>
</comment>
<organism evidence="2 3">
    <name type="scientific">Arthrobacter pullicola</name>
    <dbReference type="NCBI Taxonomy" id="2762224"/>
    <lineage>
        <taxon>Bacteria</taxon>
        <taxon>Bacillati</taxon>
        <taxon>Actinomycetota</taxon>
        <taxon>Actinomycetes</taxon>
        <taxon>Micrococcales</taxon>
        <taxon>Micrococcaceae</taxon>
        <taxon>Arthrobacter</taxon>
    </lineage>
</organism>
<dbReference type="InterPro" id="IPR032466">
    <property type="entry name" value="Metal_Hydrolase"/>
</dbReference>
<dbReference type="EMBL" id="JACSQC010000006">
    <property type="protein sequence ID" value="MBD8044777.1"/>
    <property type="molecule type" value="Genomic_DNA"/>
</dbReference>
<dbReference type="InterPro" id="IPR011059">
    <property type="entry name" value="Metal-dep_hydrolase_composite"/>
</dbReference>
<accession>A0ABR8YKK6</accession>
<dbReference type="RefSeq" id="WP_191748079.1">
    <property type="nucleotide sequence ID" value="NZ_JACSQC010000006.1"/>
</dbReference>
<proteinExistence type="predicted"/>
<protein>
    <submittedName>
        <fullName evidence="2">Amidohydrolase</fullName>
    </submittedName>
</protein>
<evidence type="ECO:0000259" key="1">
    <source>
        <dbReference type="Pfam" id="PF07969"/>
    </source>
</evidence>
<evidence type="ECO:0000313" key="2">
    <source>
        <dbReference type="EMBL" id="MBD8044777.1"/>
    </source>
</evidence>
<keyword evidence="3" id="KW-1185">Reference proteome</keyword>
<dbReference type="Gene3D" id="2.30.40.10">
    <property type="entry name" value="Urease, subunit C, domain 1"/>
    <property type="match status" value="1"/>
</dbReference>
<dbReference type="SUPFAM" id="SSF51338">
    <property type="entry name" value="Composite domain of metallo-dependent hydrolases"/>
    <property type="match status" value="1"/>
</dbReference>
<dbReference type="InterPro" id="IPR013108">
    <property type="entry name" value="Amidohydro_3"/>
</dbReference>
<dbReference type="CDD" id="cd01300">
    <property type="entry name" value="YtcJ_like"/>
    <property type="match status" value="1"/>
</dbReference>
<dbReference type="Proteomes" id="UP000652763">
    <property type="component" value="Unassembled WGS sequence"/>
</dbReference>
<dbReference type="PANTHER" id="PTHR22642:SF20">
    <property type="entry name" value="AMIDOHYDROLASE 3 DOMAIN-CONTAINING PROTEIN"/>
    <property type="match status" value="1"/>
</dbReference>
<gene>
    <name evidence="2" type="ORF">H9638_13265</name>
</gene>
<dbReference type="PANTHER" id="PTHR22642">
    <property type="entry name" value="IMIDAZOLONEPROPIONASE"/>
    <property type="match status" value="1"/>
</dbReference>
<dbReference type="Pfam" id="PF07969">
    <property type="entry name" value="Amidohydro_3"/>
    <property type="match status" value="1"/>
</dbReference>
<reference evidence="2 3" key="1">
    <citation type="submission" date="2020-08" db="EMBL/GenBank/DDBJ databases">
        <title>A Genomic Blueprint of the Chicken Gut Microbiome.</title>
        <authorList>
            <person name="Gilroy R."/>
            <person name="Ravi A."/>
            <person name="Getino M."/>
            <person name="Pursley I."/>
            <person name="Horton D.L."/>
            <person name="Alikhan N.-F."/>
            <person name="Baker D."/>
            <person name="Gharbi K."/>
            <person name="Hall N."/>
            <person name="Watson M."/>
            <person name="Adriaenssens E.M."/>
            <person name="Foster-Nyarko E."/>
            <person name="Jarju S."/>
            <person name="Secka A."/>
            <person name="Antonio M."/>
            <person name="Oren A."/>
            <person name="Chaudhuri R."/>
            <person name="La Ragione R.M."/>
            <person name="Hildebrand F."/>
            <person name="Pallen M.J."/>
        </authorList>
    </citation>
    <scope>NUCLEOTIDE SEQUENCE [LARGE SCALE GENOMIC DNA]</scope>
    <source>
        <strain evidence="2 3">Sa2BUA2</strain>
    </source>
</reference>